<organism evidence="1 2">
    <name type="scientific">Tilletiaria anomala (strain ATCC 24038 / CBS 436.72 / UBC 951)</name>
    <dbReference type="NCBI Taxonomy" id="1037660"/>
    <lineage>
        <taxon>Eukaryota</taxon>
        <taxon>Fungi</taxon>
        <taxon>Dikarya</taxon>
        <taxon>Basidiomycota</taxon>
        <taxon>Ustilaginomycotina</taxon>
        <taxon>Exobasidiomycetes</taxon>
        <taxon>Georgefischeriales</taxon>
        <taxon>Tilletiariaceae</taxon>
        <taxon>Tilletiaria</taxon>
    </lineage>
</organism>
<dbReference type="Proteomes" id="UP000027361">
    <property type="component" value="Unassembled WGS sequence"/>
</dbReference>
<reference evidence="1 2" key="1">
    <citation type="submission" date="2014-05" db="EMBL/GenBank/DDBJ databases">
        <title>Draft genome sequence of a rare smut relative, Tilletiaria anomala UBC 951.</title>
        <authorList>
            <consortium name="DOE Joint Genome Institute"/>
            <person name="Toome M."/>
            <person name="Kuo A."/>
            <person name="Henrissat B."/>
            <person name="Lipzen A."/>
            <person name="Tritt A."/>
            <person name="Yoshinaga Y."/>
            <person name="Zane M."/>
            <person name="Barry K."/>
            <person name="Grigoriev I.V."/>
            <person name="Spatafora J.W."/>
            <person name="Aimea M.C."/>
        </authorList>
    </citation>
    <scope>NUCLEOTIDE SEQUENCE [LARGE SCALE GENOMIC DNA]</scope>
    <source>
        <strain evidence="1 2">UBC 951</strain>
    </source>
</reference>
<name>A0A066VEQ8_TILAU</name>
<sequence length="213" mass="23225">MSSRVSTCQLGFPGTKLNYAENILFPLYSGNSTACEPSAQRTMYPPGAESLLRFLEDYGTADAAIGRHPHPNSHRNATMTVKSSVSLVIFLAVGAFFSGLATDAGHELTYGRLDQMHRRLVLMDERVEYAGKAIQLCQGVAEQCLASLDPPVPPNTPLPFRTPASIVFPSQTMSEPKCITPTHRSLLLVQENSKLFIERVQSGEGSAQITTRN</sequence>
<proteinExistence type="predicted"/>
<dbReference type="STRING" id="1037660.A0A066VEQ8"/>
<dbReference type="HOGENOM" id="CLU_1295203_0_0_1"/>
<protein>
    <submittedName>
        <fullName evidence="1">Uncharacterized protein</fullName>
    </submittedName>
</protein>
<evidence type="ECO:0000313" key="1">
    <source>
        <dbReference type="EMBL" id="KDN39921.1"/>
    </source>
</evidence>
<comment type="caution">
    <text evidence="1">The sequence shown here is derived from an EMBL/GenBank/DDBJ whole genome shotgun (WGS) entry which is preliminary data.</text>
</comment>
<accession>A0A066VEQ8</accession>
<dbReference type="EMBL" id="JMSN01000098">
    <property type="protein sequence ID" value="KDN39921.1"/>
    <property type="molecule type" value="Genomic_DNA"/>
</dbReference>
<dbReference type="AlphaFoldDB" id="A0A066VEQ8"/>
<gene>
    <name evidence="1" type="ORF">K437DRAFT_264429</name>
</gene>
<evidence type="ECO:0000313" key="2">
    <source>
        <dbReference type="Proteomes" id="UP000027361"/>
    </source>
</evidence>
<dbReference type="GeneID" id="25265709"/>
<keyword evidence="2" id="KW-1185">Reference proteome</keyword>
<dbReference type="RefSeq" id="XP_013241204.1">
    <property type="nucleotide sequence ID" value="XM_013385750.1"/>
</dbReference>
<dbReference type="InParanoid" id="A0A066VEQ8"/>